<dbReference type="RefSeq" id="WP_148044152.1">
    <property type="nucleotide sequence ID" value="NZ_JSAB01000391.1"/>
</dbReference>
<dbReference type="AlphaFoldDB" id="A0A422QDI2"/>
<feature type="non-terminal residue" evidence="3">
    <location>
        <position position="1"/>
    </location>
</feature>
<dbReference type="InterPro" id="IPR001959">
    <property type="entry name" value="Transposase"/>
</dbReference>
<evidence type="ECO:0000256" key="1">
    <source>
        <dbReference type="SAM" id="Coils"/>
    </source>
</evidence>
<dbReference type="Proteomes" id="UP000283254">
    <property type="component" value="Unassembled WGS sequence"/>
</dbReference>
<gene>
    <name evidence="3" type="ORF">NM04_25075</name>
</gene>
<dbReference type="OrthoDB" id="5560528at2"/>
<dbReference type="Pfam" id="PF01385">
    <property type="entry name" value="OrfB_IS605"/>
    <property type="match status" value="1"/>
</dbReference>
<evidence type="ECO:0000313" key="3">
    <source>
        <dbReference type="EMBL" id="RNF28081.1"/>
    </source>
</evidence>
<feature type="domain" description="Probable transposase IS891/IS1136/IS1341" evidence="2">
    <location>
        <begin position="1"/>
        <end position="87"/>
    </location>
</feature>
<reference evidence="3" key="1">
    <citation type="submission" date="2014-10" db="EMBL/GenBank/DDBJ databases">
        <title>Massilia sp. genome.</title>
        <authorList>
            <person name="Xu B."/>
            <person name="Dai L."/>
            <person name="Huang Z."/>
        </authorList>
    </citation>
    <scope>NUCLEOTIDE SEQUENCE [LARGE SCALE GENOMIC DNA]</scope>
    <source>
        <strain evidence="3">CFS-1</strain>
    </source>
</reference>
<proteinExistence type="predicted"/>
<comment type="caution">
    <text evidence="3">The sequence shown here is derived from an EMBL/GenBank/DDBJ whole genome shotgun (WGS) entry which is preliminary data.</text>
</comment>
<keyword evidence="4" id="KW-1185">Reference proteome</keyword>
<feature type="coiled-coil region" evidence="1">
    <location>
        <begin position="27"/>
        <end position="67"/>
    </location>
</feature>
<keyword evidence="1" id="KW-0175">Coiled coil</keyword>
<dbReference type="EMBL" id="JSAB01000391">
    <property type="protein sequence ID" value="RNF28081.1"/>
    <property type="molecule type" value="Genomic_DNA"/>
</dbReference>
<feature type="non-terminal residue" evidence="3">
    <location>
        <position position="87"/>
    </location>
</feature>
<organism evidence="3 4">
    <name type="scientific">Massilia aurea</name>
    <dbReference type="NCBI Taxonomy" id="373040"/>
    <lineage>
        <taxon>Bacteria</taxon>
        <taxon>Pseudomonadati</taxon>
        <taxon>Pseudomonadota</taxon>
        <taxon>Betaproteobacteria</taxon>
        <taxon>Burkholderiales</taxon>
        <taxon>Oxalobacteraceae</taxon>
        <taxon>Telluria group</taxon>
        <taxon>Massilia</taxon>
    </lineage>
</organism>
<evidence type="ECO:0000313" key="4">
    <source>
        <dbReference type="Proteomes" id="UP000283254"/>
    </source>
</evidence>
<evidence type="ECO:0000259" key="2">
    <source>
        <dbReference type="Pfam" id="PF01385"/>
    </source>
</evidence>
<name>A0A422QDI2_9BURK</name>
<sequence length="87" mass="9702">VDFGVSALATLSTGEVFTGPKALGTRLARLQRLAREVSRKVKGSRNRAKAKTKLARLYARIADLRRNGLHQLSTYITRHFHTIGIED</sequence>
<accession>A0A422QDI2</accession>
<protein>
    <submittedName>
        <fullName evidence="3">Transposase</fullName>
    </submittedName>
</protein>